<keyword evidence="3" id="KW-0378">Hydrolase</keyword>
<keyword evidence="4" id="KW-1185">Reference proteome</keyword>
<feature type="chain" id="PRO_5020792884" evidence="1">
    <location>
        <begin position="27"/>
        <end position="441"/>
    </location>
</feature>
<dbReference type="EMBL" id="SRXW01000005">
    <property type="protein sequence ID" value="TGY87546.1"/>
    <property type="molecule type" value="Genomic_DNA"/>
</dbReference>
<dbReference type="Proteomes" id="UP000308054">
    <property type="component" value="Unassembled WGS sequence"/>
</dbReference>
<dbReference type="PROSITE" id="PS51257">
    <property type="entry name" value="PROKAR_LIPOPROTEIN"/>
    <property type="match status" value="1"/>
</dbReference>
<dbReference type="InterPro" id="IPR029058">
    <property type="entry name" value="AB_hydrolase_fold"/>
</dbReference>
<feature type="domain" description="Serine aminopeptidase S33" evidence="2">
    <location>
        <begin position="148"/>
        <end position="242"/>
    </location>
</feature>
<protein>
    <submittedName>
        <fullName evidence="3">Alpha/beta hydrolase</fullName>
    </submittedName>
</protein>
<evidence type="ECO:0000259" key="2">
    <source>
        <dbReference type="Pfam" id="PF12146"/>
    </source>
</evidence>
<sequence>MRRERGGMPVLASLFVLLLAACTPEAGPGEAACHVGIYAAGDQLIDLSPLSAGGLRWRTLDGETGSLSQAEDGLWAGVAGWTADAHPARFDLGACGSEAITVSGLDAGHPTATRVSLVIEETRFAGAGVELAGRLVLPPGEGPFPLAVLVHGSGDYSALDYDFMQRMLPARGVAVLVYDKRGTGTSTGEYTQDFALLAADAAAALDEARRLAGNRIEAAGYFGASQGGWVAPRAAMRSDPDFVVVTYGLAVGPAEEDRLEVVYALREAGYSEADVAAASEVAAVTGRLMATRFREGGRELARLKREHGGEPWFEAIEGEFSRDLLRYPLWLVRLAWPFVDRGTPWGHDPAPALDALDIPVLWLLAGSDAEAPSTSTQAILERRRSQGQDIDIVLYPDADHGMRLFRTTEGGERLYTRYVPGYFQTVADWILNEAGTAPTGH</sequence>
<evidence type="ECO:0000313" key="4">
    <source>
        <dbReference type="Proteomes" id="UP000308054"/>
    </source>
</evidence>
<dbReference type="InterPro" id="IPR022742">
    <property type="entry name" value="Hydrolase_4"/>
</dbReference>
<dbReference type="AlphaFoldDB" id="A0A4S2GWW5"/>
<dbReference type="InterPro" id="IPR053145">
    <property type="entry name" value="AB_hydrolase_Est10"/>
</dbReference>
<reference evidence="3 4" key="1">
    <citation type="journal article" date="2017" name="Int. J. Syst. Evol. Microbiol.">
        <title>Marinicauda algicola sp. nov., isolated from a marine red alga Rhodosorus marinus.</title>
        <authorList>
            <person name="Jeong S.E."/>
            <person name="Jeon S.H."/>
            <person name="Chun B.H."/>
            <person name="Kim D.W."/>
            <person name="Jeon C.O."/>
        </authorList>
    </citation>
    <scope>NUCLEOTIDE SEQUENCE [LARGE SCALE GENOMIC DNA]</scope>
    <source>
        <strain evidence="3 4">JCM 31718</strain>
    </source>
</reference>
<name>A0A4S2GWW5_9PROT</name>
<evidence type="ECO:0000256" key="1">
    <source>
        <dbReference type="SAM" id="SignalP"/>
    </source>
</evidence>
<dbReference type="GO" id="GO:0052689">
    <property type="term" value="F:carboxylic ester hydrolase activity"/>
    <property type="evidence" value="ECO:0007669"/>
    <property type="project" value="TreeGrafter"/>
</dbReference>
<evidence type="ECO:0000313" key="3">
    <source>
        <dbReference type="EMBL" id="TGY87546.1"/>
    </source>
</evidence>
<feature type="signal peptide" evidence="1">
    <location>
        <begin position="1"/>
        <end position="26"/>
    </location>
</feature>
<dbReference type="PANTHER" id="PTHR43265:SF1">
    <property type="entry name" value="ESTERASE ESTD"/>
    <property type="match status" value="1"/>
</dbReference>
<dbReference type="SUPFAM" id="SSF53474">
    <property type="entry name" value="alpha/beta-Hydrolases"/>
    <property type="match status" value="1"/>
</dbReference>
<gene>
    <name evidence="3" type="ORF">E5163_14005</name>
</gene>
<dbReference type="Pfam" id="PF12146">
    <property type="entry name" value="Hydrolase_4"/>
    <property type="match status" value="1"/>
</dbReference>
<proteinExistence type="predicted"/>
<comment type="caution">
    <text evidence="3">The sequence shown here is derived from an EMBL/GenBank/DDBJ whole genome shotgun (WGS) entry which is preliminary data.</text>
</comment>
<organism evidence="3 4">
    <name type="scientific">Marinicauda algicola</name>
    <dbReference type="NCBI Taxonomy" id="2029849"/>
    <lineage>
        <taxon>Bacteria</taxon>
        <taxon>Pseudomonadati</taxon>
        <taxon>Pseudomonadota</taxon>
        <taxon>Alphaproteobacteria</taxon>
        <taxon>Maricaulales</taxon>
        <taxon>Maricaulaceae</taxon>
        <taxon>Marinicauda</taxon>
    </lineage>
</organism>
<dbReference type="PANTHER" id="PTHR43265">
    <property type="entry name" value="ESTERASE ESTD"/>
    <property type="match status" value="1"/>
</dbReference>
<keyword evidence="1" id="KW-0732">Signal</keyword>
<dbReference type="Gene3D" id="3.40.50.1820">
    <property type="entry name" value="alpha/beta hydrolase"/>
    <property type="match status" value="1"/>
</dbReference>
<accession>A0A4S2GWW5</accession>